<comment type="similarity">
    <text evidence="2">Belongs to the CPA3 antiporters (TC 2.A.63) subunit E family.</text>
</comment>
<keyword evidence="8 9" id="KW-0472">Membrane</keyword>
<evidence type="ECO:0000256" key="2">
    <source>
        <dbReference type="ARBA" id="ARBA00006228"/>
    </source>
</evidence>
<feature type="transmembrane region" description="Helical" evidence="9">
    <location>
        <begin position="59"/>
        <end position="82"/>
    </location>
</feature>
<dbReference type="GO" id="GO:0005886">
    <property type="term" value="C:plasma membrane"/>
    <property type="evidence" value="ECO:0007669"/>
    <property type="project" value="UniProtKB-SubCell"/>
</dbReference>
<evidence type="ECO:0000256" key="6">
    <source>
        <dbReference type="ARBA" id="ARBA00022989"/>
    </source>
</evidence>
<comment type="caution">
    <text evidence="10">The sequence shown here is derived from an EMBL/GenBank/DDBJ whole genome shotgun (WGS) entry which is preliminary data.</text>
</comment>
<evidence type="ECO:0000256" key="1">
    <source>
        <dbReference type="ARBA" id="ARBA00004651"/>
    </source>
</evidence>
<keyword evidence="5 9" id="KW-0812">Transmembrane</keyword>
<dbReference type="PIRSF" id="PIRSF019239">
    <property type="entry name" value="MrpE"/>
    <property type="match status" value="1"/>
</dbReference>
<evidence type="ECO:0000256" key="9">
    <source>
        <dbReference type="SAM" id="Phobius"/>
    </source>
</evidence>
<dbReference type="Proteomes" id="UP000286317">
    <property type="component" value="Unassembled WGS sequence"/>
</dbReference>
<dbReference type="InterPro" id="IPR002758">
    <property type="entry name" value="Cation_antiport_E"/>
</dbReference>
<evidence type="ECO:0000313" key="10">
    <source>
        <dbReference type="EMBL" id="RIM97965.1"/>
    </source>
</evidence>
<dbReference type="GeneID" id="79052050"/>
<evidence type="ECO:0000256" key="4">
    <source>
        <dbReference type="ARBA" id="ARBA00022475"/>
    </source>
</evidence>
<keyword evidence="3" id="KW-0813">Transport</keyword>
<dbReference type="AlphaFoldDB" id="A0A060MB56"/>
<evidence type="ECO:0000256" key="3">
    <source>
        <dbReference type="ARBA" id="ARBA00022449"/>
    </source>
</evidence>
<evidence type="ECO:0000256" key="5">
    <source>
        <dbReference type="ARBA" id="ARBA00022692"/>
    </source>
</evidence>
<dbReference type="RefSeq" id="WP_029377794.1">
    <property type="nucleotide sequence ID" value="NZ_CP068712.1"/>
</dbReference>
<dbReference type="NCBIfam" id="NF006517">
    <property type="entry name" value="PRK08965.1-1"/>
    <property type="match status" value="1"/>
</dbReference>
<dbReference type="Pfam" id="PF01899">
    <property type="entry name" value="MNHE"/>
    <property type="match status" value="1"/>
</dbReference>
<dbReference type="EMBL" id="QXUF01000103">
    <property type="protein sequence ID" value="RIM97965.1"/>
    <property type="molecule type" value="Genomic_DNA"/>
</dbReference>
<keyword evidence="3" id="KW-0050">Antiport</keyword>
<accession>A0A060MB56</accession>
<dbReference type="OrthoDB" id="9800498at2"/>
<gene>
    <name evidence="10" type="ORF">BU112_11910</name>
</gene>
<evidence type="ECO:0000256" key="8">
    <source>
        <dbReference type="ARBA" id="ARBA00023136"/>
    </source>
</evidence>
<keyword evidence="4" id="KW-1003">Cell membrane</keyword>
<feature type="transmembrane region" description="Helical" evidence="9">
    <location>
        <begin position="28"/>
        <end position="47"/>
    </location>
</feature>
<proteinExistence type="inferred from homology"/>
<keyword evidence="7" id="KW-0406">Ion transport</keyword>
<name>A0A060MB56_9STAP</name>
<dbReference type="GO" id="GO:0008324">
    <property type="term" value="F:monoatomic cation transmembrane transporter activity"/>
    <property type="evidence" value="ECO:0007669"/>
    <property type="project" value="InterPro"/>
</dbReference>
<comment type="subcellular location">
    <subcellularLocation>
        <location evidence="1">Cell membrane</location>
        <topology evidence="1">Multi-pass membrane protein</topology>
    </subcellularLocation>
</comment>
<keyword evidence="6 9" id="KW-1133">Transmembrane helix</keyword>
<dbReference type="PANTHER" id="PTHR34584">
    <property type="entry name" value="NA(+)/H(+) ANTIPORTER SUBUNIT E1"/>
    <property type="match status" value="1"/>
</dbReference>
<dbReference type="PANTHER" id="PTHR34584:SF1">
    <property type="entry name" value="NA(+)_H(+) ANTIPORTER SUBUNIT E1"/>
    <property type="match status" value="1"/>
</dbReference>
<dbReference type="eggNOG" id="COG1863">
    <property type="taxonomic scope" value="Bacteria"/>
</dbReference>
<evidence type="ECO:0000256" key="7">
    <source>
        <dbReference type="ARBA" id="ARBA00023065"/>
    </source>
</evidence>
<sequence length="160" mass="18747">MRQVLLNIVIAFLWVLFQDEDSFKISTFFAGYLIGLLVIYILHRFFGQQFYLKKVWVSIKFLAVYLYQLITSSMTTINYILFKTKDLNPGLVTYETTLDTDWEVSFLTILIIITPGSTVIRISKEKQKFFIHAIDVSDKEKQKLLKSIRQYEGLILEVAE</sequence>
<feature type="transmembrane region" description="Helical" evidence="9">
    <location>
        <begin position="102"/>
        <end position="122"/>
    </location>
</feature>
<evidence type="ECO:0000313" key="11">
    <source>
        <dbReference type="Proteomes" id="UP000286317"/>
    </source>
</evidence>
<protein>
    <submittedName>
        <fullName evidence="10">Na+/H+ antiporter subunit E</fullName>
    </submittedName>
</protein>
<dbReference type="GO" id="GO:0015297">
    <property type="term" value="F:antiporter activity"/>
    <property type="evidence" value="ECO:0007669"/>
    <property type="project" value="UniProtKB-KW"/>
</dbReference>
<reference evidence="10 11" key="1">
    <citation type="journal article" date="2016" name="Front. Microbiol.">
        <title>Comprehensive Phylogenetic Analysis of Bovine Non-aureus Staphylococci Species Based on Whole-Genome Sequencing.</title>
        <authorList>
            <person name="Naushad S."/>
            <person name="Barkema H.W."/>
            <person name="Luby C."/>
            <person name="Condas L.A."/>
            <person name="Nobrega D.B."/>
            <person name="Carson D.A."/>
            <person name="De Buck J."/>
        </authorList>
    </citation>
    <scope>NUCLEOTIDE SEQUENCE [LARGE SCALE GENOMIC DNA]</scope>
    <source>
        <strain evidence="10 11">SNUC 4554</strain>
    </source>
</reference>
<organism evidence="10 11">
    <name type="scientific">Staphylococcus shinii</name>
    <dbReference type="NCBI Taxonomy" id="2912228"/>
    <lineage>
        <taxon>Bacteria</taxon>
        <taxon>Bacillati</taxon>
        <taxon>Bacillota</taxon>
        <taxon>Bacilli</taxon>
        <taxon>Bacillales</taxon>
        <taxon>Staphylococcaceae</taxon>
        <taxon>Staphylococcus</taxon>
    </lineage>
</organism>
<keyword evidence="11" id="KW-1185">Reference proteome</keyword>